<gene>
    <name evidence="1" type="ORF">NE398_14100</name>
</gene>
<accession>A0A9X3XN25</accession>
<dbReference type="RefSeq" id="WP_272470510.1">
    <property type="nucleotide sequence ID" value="NZ_JAMRYU010000014.1"/>
</dbReference>
<comment type="caution">
    <text evidence="1">The sequence shown here is derived from an EMBL/GenBank/DDBJ whole genome shotgun (WGS) entry which is preliminary data.</text>
</comment>
<protein>
    <submittedName>
        <fullName evidence="1">Uncharacterized protein</fullName>
    </submittedName>
</protein>
<reference evidence="1" key="1">
    <citation type="submission" date="2022-05" db="EMBL/GenBank/DDBJ databases">
        <title>Draft genome sequence of Clostridium tertium strain CP3 isolated from Peru.</title>
        <authorList>
            <person name="Hurtado R."/>
            <person name="Lima L."/>
            <person name="Sousa T."/>
            <person name="Jaiswal A.K."/>
            <person name="Tiwari S."/>
            <person name="Maturrano L."/>
            <person name="Brenig B."/>
            <person name="Azevedo V."/>
        </authorList>
    </citation>
    <scope>NUCLEOTIDE SEQUENCE</scope>
    <source>
        <strain evidence="1">CP3</strain>
    </source>
</reference>
<dbReference type="AlphaFoldDB" id="A0A9X3XN25"/>
<dbReference type="EMBL" id="JAMRYU010000014">
    <property type="protein sequence ID" value="MDC4241286.1"/>
    <property type="molecule type" value="Genomic_DNA"/>
</dbReference>
<name>A0A9X3XN25_9CLOT</name>
<evidence type="ECO:0000313" key="1">
    <source>
        <dbReference type="EMBL" id="MDC4241286.1"/>
    </source>
</evidence>
<evidence type="ECO:0000313" key="2">
    <source>
        <dbReference type="Proteomes" id="UP001141183"/>
    </source>
</evidence>
<sequence>MNDLFCRFKRIYEKNTNYKVSWSKVDENNNLTVGVVDSQGKELFWLNVKEIANEIVWW</sequence>
<proteinExistence type="predicted"/>
<organism evidence="1 2">
    <name type="scientific">Clostridium tertium</name>
    <dbReference type="NCBI Taxonomy" id="1559"/>
    <lineage>
        <taxon>Bacteria</taxon>
        <taxon>Bacillati</taxon>
        <taxon>Bacillota</taxon>
        <taxon>Clostridia</taxon>
        <taxon>Eubacteriales</taxon>
        <taxon>Clostridiaceae</taxon>
        <taxon>Clostridium</taxon>
    </lineage>
</organism>
<keyword evidence="2" id="KW-1185">Reference proteome</keyword>
<dbReference type="Proteomes" id="UP001141183">
    <property type="component" value="Unassembled WGS sequence"/>
</dbReference>